<name>A0A0G1U5W8_9BACT</name>
<accession>A0A0G1U5W8</accession>
<reference evidence="2 3" key="1">
    <citation type="journal article" date="2015" name="Nature">
        <title>rRNA introns, odd ribosomes, and small enigmatic genomes across a large radiation of phyla.</title>
        <authorList>
            <person name="Brown C.T."/>
            <person name="Hug L.A."/>
            <person name="Thomas B.C."/>
            <person name="Sharon I."/>
            <person name="Castelle C.J."/>
            <person name="Singh A."/>
            <person name="Wilkins M.J."/>
            <person name="Williams K.H."/>
            <person name="Banfield J.F."/>
        </authorList>
    </citation>
    <scope>NUCLEOTIDE SEQUENCE [LARGE SCALE GENOMIC DNA]</scope>
</reference>
<dbReference type="Proteomes" id="UP000033882">
    <property type="component" value="Unassembled WGS sequence"/>
</dbReference>
<keyword evidence="1" id="KW-1133">Transmembrane helix</keyword>
<sequence length="355" mass="39719">MILVHYITSSSFYEFFGGNVMRNRRAVSVLATIVLLGILGIFAKQYLKNRSMDAREILSTRSVTGKDVLLAIRKDNDAIKIITLTNGTQAPMGYHVTYPRLNGVNTHYEITSPSGYVVLALKRVVRQDNKTKAVTYTPYTKGIDSPKLQKEGLIYLKDKLEKAEHDLDAKKIRSLAYGGKVTSAIPKDVALTLAIIEHIDPARFNAGTPVEQLVGEVLVILATNRENAYRYSISKAGARGQFQFMPRTYAAIDRRYSQAELIDNFGDGMDNHINAAKATLLLFDSDLSYLPKSHRKFLKKHPEAMGKYLAAAYNGGPSKALRSIRKHAGAWEAHVLPETRTYLKEFEAVWKVLHT</sequence>
<dbReference type="EMBL" id="LCPB01000014">
    <property type="protein sequence ID" value="KKU89454.1"/>
    <property type="molecule type" value="Genomic_DNA"/>
</dbReference>
<evidence type="ECO:0000313" key="3">
    <source>
        <dbReference type="Proteomes" id="UP000033882"/>
    </source>
</evidence>
<evidence type="ECO:0000256" key="1">
    <source>
        <dbReference type="SAM" id="Phobius"/>
    </source>
</evidence>
<evidence type="ECO:0000313" key="2">
    <source>
        <dbReference type="EMBL" id="KKU89454.1"/>
    </source>
</evidence>
<feature type="transmembrane region" description="Helical" evidence="1">
    <location>
        <begin position="26"/>
        <end position="47"/>
    </location>
</feature>
<organism evidence="2 3">
    <name type="scientific">Candidatus Wolfebacteria bacterium GW2011_GWA2_47_9b</name>
    <dbReference type="NCBI Taxonomy" id="1619005"/>
    <lineage>
        <taxon>Bacteria</taxon>
        <taxon>Candidatus Wolfeibacteriota</taxon>
    </lineage>
</organism>
<dbReference type="InterPro" id="IPR023346">
    <property type="entry name" value="Lysozyme-like_dom_sf"/>
</dbReference>
<keyword evidence="1" id="KW-0472">Membrane</keyword>
<comment type="caution">
    <text evidence="2">The sequence shown here is derived from an EMBL/GenBank/DDBJ whole genome shotgun (WGS) entry which is preliminary data.</text>
</comment>
<dbReference type="SUPFAM" id="SSF53955">
    <property type="entry name" value="Lysozyme-like"/>
    <property type="match status" value="1"/>
</dbReference>
<evidence type="ECO:0008006" key="4">
    <source>
        <dbReference type="Google" id="ProtNLM"/>
    </source>
</evidence>
<gene>
    <name evidence="2" type="ORF">UY19_C0014G0054</name>
</gene>
<protein>
    <recommendedName>
        <fullName evidence="4">Transglycosylase SLT domain-containing protein</fullName>
    </recommendedName>
</protein>
<dbReference type="Gene3D" id="1.10.530.10">
    <property type="match status" value="1"/>
</dbReference>
<proteinExistence type="predicted"/>
<dbReference type="AlphaFoldDB" id="A0A0G1U5W8"/>
<keyword evidence="1" id="KW-0812">Transmembrane</keyword>